<dbReference type="AlphaFoldDB" id="A0AA89BF06"/>
<name>A0AA89BF06_9ASTE</name>
<dbReference type="EMBL" id="JAVXUP010000376">
    <property type="protein sequence ID" value="KAK3029566.1"/>
    <property type="molecule type" value="Genomic_DNA"/>
</dbReference>
<feature type="region of interest" description="Disordered" evidence="1">
    <location>
        <begin position="81"/>
        <end position="106"/>
    </location>
</feature>
<dbReference type="PANTHER" id="PTHR35317:SF23">
    <property type="entry name" value="OS04G0629600 PROTEIN"/>
    <property type="match status" value="1"/>
</dbReference>
<reference evidence="2" key="1">
    <citation type="submission" date="2022-12" db="EMBL/GenBank/DDBJ databases">
        <title>Draft genome assemblies for two species of Escallonia (Escalloniales).</title>
        <authorList>
            <person name="Chanderbali A."/>
            <person name="Dervinis C."/>
            <person name="Anghel I."/>
            <person name="Soltis D."/>
            <person name="Soltis P."/>
            <person name="Zapata F."/>
        </authorList>
    </citation>
    <scope>NUCLEOTIDE SEQUENCE</scope>
    <source>
        <strain evidence="2">UCBG64.0493</strain>
        <tissue evidence="2">Leaf</tissue>
    </source>
</reference>
<evidence type="ECO:0000256" key="1">
    <source>
        <dbReference type="SAM" id="MobiDB-lite"/>
    </source>
</evidence>
<feature type="compositionally biased region" description="Basic and acidic residues" evidence="1">
    <location>
        <begin position="81"/>
        <end position="100"/>
    </location>
</feature>
<protein>
    <submittedName>
        <fullName evidence="2">Uncharacterized protein</fullName>
    </submittedName>
</protein>
<dbReference type="Pfam" id="PF14223">
    <property type="entry name" value="Retrotran_gag_2"/>
    <property type="match status" value="1"/>
</dbReference>
<evidence type="ECO:0000313" key="3">
    <source>
        <dbReference type="Proteomes" id="UP001188597"/>
    </source>
</evidence>
<sequence length="222" mass="24759">MKSDESVQDFLSRVSGIVSQMKSYGEKLDDEIVVAKVLRSLTTKFDHVVVAIEESKDLSIFLFDELMGSLQAHEVRMNKSAKKSEEKAFQTKKESYRQNDEDQPEEVTVEEDLMAEVVDVAEGEPMGSSTIHELSVTGATVKSAFKDIDESEKKLVRLGDNKSLMAYDYSILFDDAVCVIEDKKSGQIMASVRMAENMIFLLKVSNIGKKVLVASEQNATNL</sequence>
<evidence type="ECO:0000313" key="2">
    <source>
        <dbReference type="EMBL" id="KAK3029566.1"/>
    </source>
</evidence>
<comment type="caution">
    <text evidence="2">The sequence shown here is derived from an EMBL/GenBank/DDBJ whole genome shotgun (WGS) entry which is preliminary data.</text>
</comment>
<gene>
    <name evidence="2" type="ORF">RJ639_038455</name>
</gene>
<dbReference type="Proteomes" id="UP001188597">
    <property type="component" value="Unassembled WGS sequence"/>
</dbReference>
<organism evidence="2 3">
    <name type="scientific">Escallonia herrerae</name>
    <dbReference type="NCBI Taxonomy" id="1293975"/>
    <lineage>
        <taxon>Eukaryota</taxon>
        <taxon>Viridiplantae</taxon>
        <taxon>Streptophyta</taxon>
        <taxon>Embryophyta</taxon>
        <taxon>Tracheophyta</taxon>
        <taxon>Spermatophyta</taxon>
        <taxon>Magnoliopsida</taxon>
        <taxon>eudicotyledons</taxon>
        <taxon>Gunneridae</taxon>
        <taxon>Pentapetalae</taxon>
        <taxon>asterids</taxon>
        <taxon>campanulids</taxon>
        <taxon>Escalloniales</taxon>
        <taxon>Escalloniaceae</taxon>
        <taxon>Escallonia</taxon>
    </lineage>
</organism>
<proteinExistence type="predicted"/>
<dbReference type="PANTHER" id="PTHR35317">
    <property type="entry name" value="OS04G0629600 PROTEIN"/>
    <property type="match status" value="1"/>
</dbReference>
<accession>A0AA89BF06</accession>
<keyword evidence="3" id="KW-1185">Reference proteome</keyword>